<organism evidence="1 2">
    <name type="scientific">Photobacterium frigidiphilum</name>
    <dbReference type="NCBI Taxonomy" id="264736"/>
    <lineage>
        <taxon>Bacteria</taxon>
        <taxon>Pseudomonadati</taxon>
        <taxon>Pseudomonadota</taxon>
        <taxon>Gammaproteobacteria</taxon>
        <taxon>Vibrionales</taxon>
        <taxon>Vibrionaceae</taxon>
        <taxon>Photobacterium</taxon>
    </lineage>
</organism>
<comment type="caution">
    <text evidence="1">The sequence shown here is derived from an EMBL/GenBank/DDBJ whole genome shotgun (WGS) entry which is preliminary data.</text>
</comment>
<sequence>MNNRNRLIQLIHVGKRELGLDDETYRAMLQEVASKVSCSKMSIKELELVVAHMEAKGFKRQAKVGKTGFKRRLSPRSGKAKHAEIDKIRAIWITMYQHGIVQDRSEAALDAYVRRMTNKDIDHVGWMDSHQAYAVLESLKKWHTRALREWMVENGHEKLLQIRAAKSYASVLICYEEVTNKK</sequence>
<name>A0A2T3JCR9_9GAMM</name>
<dbReference type="EMBL" id="PYMJ01000020">
    <property type="protein sequence ID" value="PSU46647.1"/>
    <property type="molecule type" value="Genomic_DNA"/>
</dbReference>
<reference evidence="1 2" key="1">
    <citation type="submission" date="2018-01" db="EMBL/GenBank/DDBJ databases">
        <title>Whole genome sequencing of Histamine producing bacteria.</title>
        <authorList>
            <person name="Butler K."/>
        </authorList>
    </citation>
    <scope>NUCLEOTIDE SEQUENCE [LARGE SCALE GENOMIC DNA]</scope>
    <source>
        <strain evidence="1 2">JCM 12947</strain>
    </source>
</reference>
<dbReference type="Pfam" id="PF06252">
    <property type="entry name" value="GemA"/>
    <property type="match status" value="1"/>
</dbReference>
<proteinExistence type="predicted"/>
<dbReference type="Proteomes" id="UP000240987">
    <property type="component" value="Unassembled WGS sequence"/>
</dbReference>
<dbReference type="AlphaFoldDB" id="A0A2T3JCR9"/>
<dbReference type="OrthoDB" id="7360086at2"/>
<accession>A0A2T3JCR9</accession>
<evidence type="ECO:0000313" key="1">
    <source>
        <dbReference type="EMBL" id="PSU46647.1"/>
    </source>
</evidence>
<dbReference type="InterPro" id="IPR009363">
    <property type="entry name" value="Phage_Mu_Gp16"/>
</dbReference>
<evidence type="ECO:0000313" key="2">
    <source>
        <dbReference type="Proteomes" id="UP000240987"/>
    </source>
</evidence>
<gene>
    <name evidence="1" type="ORF">C9J12_18240</name>
</gene>
<dbReference type="RefSeq" id="WP_107244008.1">
    <property type="nucleotide sequence ID" value="NZ_PYMJ01000020.1"/>
</dbReference>
<keyword evidence="2" id="KW-1185">Reference proteome</keyword>
<protein>
    <submittedName>
        <fullName evidence="1">Regulatory protein GemA</fullName>
    </submittedName>
</protein>